<evidence type="ECO:0000256" key="1">
    <source>
        <dbReference type="SAM" id="Coils"/>
    </source>
</evidence>
<proteinExistence type="predicted"/>
<comment type="caution">
    <text evidence="2">The sequence shown here is derived from an EMBL/GenBank/DDBJ whole genome shotgun (WGS) entry which is preliminary data.</text>
</comment>
<feature type="coiled-coil region" evidence="1">
    <location>
        <begin position="19"/>
        <end position="58"/>
    </location>
</feature>
<dbReference type="EMBL" id="MPDH01000002">
    <property type="protein sequence ID" value="PNP94268.1"/>
    <property type="molecule type" value="Genomic_DNA"/>
</dbReference>
<reference evidence="2 3" key="1">
    <citation type="submission" date="2016-11" db="EMBL/GenBank/DDBJ databases">
        <title>Whole Genome Sequence of Listeria newyorkensis.</title>
        <authorList>
            <person name="Frink S."/>
            <person name="Morales C."/>
            <person name="Kiang D."/>
        </authorList>
    </citation>
    <scope>NUCLEOTIDE SEQUENCE [LARGE SCALE GENOMIC DNA]</scope>
    <source>
        <strain evidence="2 3">F1604011-044</strain>
    </source>
</reference>
<evidence type="ECO:0000313" key="3">
    <source>
        <dbReference type="Proteomes" id="UP000236500"/>
    </source>
</evidence>
<name>A0ABX4XQ30_9LIST</name>
<sequence length="94" mass="10798">MNFTNMNHRQLASKIHSDLIRLENNLNGIHKSKKQEELENYRKELLLIAGQLSQLTDESFERALKLQTDGDLADVRSLGLSKFQGSTTVRELEE</sequence>
<keyword evidence="3" id="KW-1185">Reference proteome</keyword>
<accession>A0ABX4XQ30</accession>
<organism evidence="2 3">
    <name type="scientific">Listeria newyorkensis</name>
    <dbReference type="NCBI Taxonomy" id="1497681"/>
    <lineage>
        <taxon>Bacteria</taxon>
        <taxon>Bacillati</taxon>
        <taxon>Bacillota</taxon>
        <taxon>Bacilli</taxon>
        <taxon>Bacillales</taxon>
        <taxon>Listeriaceae</taxon>
        <taxon>Listeria</taxon>
    </lineage>
</organism>
<evidence type="ECO:0000313" key="2">
    <source>
        <dbReference type="EMBL" id="PNP94268.1"/>
    </source>
</evidence>
<protein>
    <submittedName>
        <fullName evidence="2">Uncharacterized protein</fullName>
    </submittedName>
</protein>
<dbReference type="Proteomes" id="UP000236500">
    <property type="component" value="Unassembled WGS sequence"/>
</dbReference>
<gene>
    <name evidence="2" type="ORF">BMT55_01920</name>
</gene>
<keyword evidence="1" id="KW-0175">Coiled coil</keyword>
<dbReference type="RefSeq" id="WP_036092906.1">
    <property type="nucleotide sequence ID" value="NZ_BJEY01000021.1"/>
</dbReference>